<dbReference type="CDD" id="cd00010">
    <property type="entry name" value="AAI_LTSS"/>
    <property type="match status" value="1"/>
</dbReference>
<feature type="transmembrane region" description="Helical" evidence="25">
    <location>
        <begin position="713"/>
        <end position="732"/>
    </location>
</feature>
<keyword evidence="11" id="KW-0325">Glycoprotein</keyword>
<dbReference type="PANTHER" id="PTHR12121">
    <property type="entry name" value="CARBON CATABOLITE REPRESSOR PROTEIN 4"/>
    <property type="match status" value="1"/>
</dbReference>
<dbReference type="GO" id="GO:0098552">
    <property type="term" value="C:side of membrane"/>
    <property type="evidence" value="ECO:0007669"/>
    <property type="project" value="UniProtKB-KW"/>
</dbReference>
<dbReference type="InterPro" id="IPR005135">
    <property type="entry name" value="Endo/exonuclease/phosphatase"/>
</dbReference>
<evidence type="ECO:0000256" key="10">
    <source>
        <dbReference type="ARBA" id="ARBA00022490"/>
    </source>
</evidence>
<dbReference type="GO" id="GO:0004535">
    <property type="term" value="F:poly(A)-specific ribonuclease activity"/>
    <property type="evidence" value="ECO:0007669"/>
    <property type="project" value="UniProtKB-EC"/>
</dbReference>
<evidence type="ECO:0000256" key="15">
    <source>
        <dbReference type="ARBA" id="ARBA00022737"/>
    </source>
</evidence>
<keyword evidence="17" id="KW-0460">Magnesium</keyword>
<keyword evidence="25" id="KW-1133">Transmembrane helix</keyword>
<dbReference type="InterPro" id="IPR016140">
    <property type="entry name" value="Bifunc_inhib/LTP/seed_store"/>
</dbReference>
<feature type="compositionally biased region" description="Polar residues" evidence="24">
    <location>
        <begin position="679"/>
        <end position="695"/>
    </location>
</feature>
<evidence type="ECO:0000256" key="4">
    <source>
        <dbReference type="ARBA" id="ARBA00004496"/>
    </source>
</evidence>
<evidence type="ECO:0000256" key="22">
    <source>
        <dbReference type="ARBA" id="ARBA00023288"/>
    </source>
</evidence>
<organism evidence="27 28">
    <name type="scientific">Protea cynaroides</name>
    <dbReference type="NCBI Taxonomy" id="273540"/>
    <lineage>
        <taxon>Eukaryota</taxon>
        <taxon>Viridiplantae</taxon>
        <taxon>Streptophyta</taxon>
        <taxon>Embryophyta</taxon>
        <taxon>Tracheophyta</taxon>
        <taxon>Spermatophyta</taxon>
        <taxon>Magnoliopsida</taxon>
        <taxon>Proteales</taxon>
        <taxon>Proteaceae</taxon>
        <taxon>Protea</taxon>
    </lineage>
</organism>
<dbReference type="EMBL" id="JAMYWD010000005">
    <property type="protein sequence ID" value="KAJ4971454.1"/>
    <property type="molecule type" value="Genomic_DNA"/>
</dbReference>
<dbReference type="OrthoDB" id="428734at2759"/>
<dbReference type="GO" id="GO:0005634">
    <property type="term" value="C:nucleus"/>
    <property type="evidence" value="ECO:0007669"/>
    <property type="project" value="UniProtKB-SubCell"/>
</dbReference>
<evidence type="ECO:0000256" key="20">
    <source>
        <dbReference type="ARBA" id="ARBA00023163"/>
    </source>
</evidence>
<accession>A0A9Q0KJM7</accession>
<keyword evidence="22" id="KW-0449">Lipoprotein</keyword>
<dbReference type="GO" id="GO:0046872">
    <property type="term" value="F:metal ion binding"/>
    <property type="evidence" value="ECO:0007669"/>
    <property type="project" value="UniProtKB-KW"/>
</dbReference>
<keyword evidence="18" id="KW-0694">RNA-binding</keyword>
<feature type="region of interest" description="Disordered" evidence="24">
    <location>
        <begin position="679"/>
        <end position="704"/>
    </location>
</feature>
<dbReference type="AlphaFoldDB" id="A0A9Q0KJM7"/>
<dbReference type="GO" id="GO:0005886">
    <property type="term" value="C:plasma membrane"/>
    <property type="evidence" value="ECO:0007669"/>
    <property type="project" value="UniProtKB-SubCell"/>
</dbReference>
<keyword evidence="28" id="KW-1185">Reference proteome</keyword>
<gene>
    <name evidence="27" type="ORF">NE237_004553</name>
</gene>
<evidence type="ECO:0000259" key="26">
    <source>
        <dbReference type="SMART" id="SM00499"/>
    </source>
</evidence>
<keyword evidence="15" id="KW-0677">Repeat</keyword>
<protein>
    <recommendedName>
        <fullName evidence="9">poly(A)-specific ribonuclease</fullName>
        <ecNumber evidence="9">3.1.13.4</ecNumber>
    </recommendedName>
</protein>
<comment type="similarity">
    <text evidence="6">Belongs to the plant LTP family.</text>
</comment>
<evidence type="ECO:0000256" key="21">
    <source>
        <dbReference type="ARBA" id="ARBA00023242"/>
    </source>
</evidence>
<keyword evidence="16" id="KW-0378">Hydrolase</keyword>
<evidence type="ECO:0000256" key="18">
    <source>
        <dbReference type="ARBA" id="ARBA00022884"/>
    </source>
</evidence>
<comment type="subcellular location">
    <subcellularLocation>
        <location evidence="5">Cell membrane</location>
        <topology evidence="5">Lipid-anchor</topology>
        <topology evidence="5">GPI-anchor</topology>
    </subcellularLocation>
    <subcellularLocation>
        <location evidence="4">Cytoplasm</location>
    </subcellularLocation>
    <subcellularLocation>
        <location evidence="3">Nucleus</location>
    </subcellularLocation>
</comment>
<dbReference type="PANTHER" id="PTHR12121:SF34">
    <property type="entry name" value="PROTEIN ANGEL"/>
    <property type="match status" value="1"/>
</dbReference>
<keyword evidence="21" id="KW-0539">Nucleus</keyword>
<dbReference type="GO" id="GO:0003723">
    <property type="term" value="F:RNA binding"/>
    <property type="evidence" value="ECO:0007669"/>
    <property type="project" value="UniProtKB-KW"/>
</dbReference>
<evidence type="ECO:0000256" key="14">
    <source>
        <dbReference type="ARBA" id="ARBA00022729"/>
    </source>
</evidence>
<evidence type="ECO:0000256" key="1">
    <source>
        <dbReference type="ARBA" id="ARBA00001663"/>
    </source>
</evidence>
<evidence type="ECO:0000256" key="6">
    <source>
        <dbReference type="ARBA" id="ARBA00009748"/>
    </source>
</evidence>
<keyword evidence="10" id="KW-0963">Cytoplasm</keyword>
<dbReference type="Pfam" id="PF03372">
    <property type="entry name" value="Exo_endo_phos"/>
    <property type="match status" value="1"/>
</dbReference>
<dbReference type="CDD" id="cd09097">
    <property type="entry name" value="Deadenylase_CCR4"/>
    <property type="match status" value="1"/>
</dbReference>
<dbReference type="InterPro" id="IPR036691">
    <property type="entry name" value="Endo/exonu/phosph_ase_sf"/>
</dbReference>
<evidence type="ECO:0000256" key="5">
    <source>
        <dbReference type="ARBA" id="ARBA00004609"/>
    </source>
</evidence>
<evidence type="ECO:0000256" key="9">
    <source>
        <dbReference type="ARBA" id="ARBA00012161"/>
    </source>
</evidence>
<comment type="function">
    <text evidence="23">Acts as a catalytic component of the CCR4-NOT core complex, which in the nucleus seems to be a general transcription factor, and in the cytoplasm the major mRNA deadenylase involved in mRNA turnover.</text>
</comment>
<sequence>MLNVLRVHLPSDIPIVGCELTPYVLLRRPDNSITTDDVPESSPLDGFYLRYKWYRIQSDRKTAVCSIHPSEQATLQCLGCVKAKIPVAKSYHCSPRCFSDAWQHHRSLHDRAASAENENGTEDEELFGRSGVINTSLSSSAPLYPAAVTERTGGETWFEVGRFKTYTPTADDIGHVLRFECVAVDAESKLPMGHVNTVLTSRVIPAPSPSPRRLIPVSGVDVMGHLDSSGRTASVETFTVLSYNILSEAYATSELYSFCPTWALSWPYRRQNLLREIVGYRADIICLQEVQSDHFDGFFTPELDKHGYQALYKKRTTEVYGGNAYAIDGCAIFFRRDRFTHVKKYEVEFNKAAQSLTDAVIPSTQKKVALNRLLKDNIALIAVLEAKFITDRRQLLCVANTHLNVHQDLKDVKLWQVHTLLKGLEKIANSAEIPMLVCGDFNSVPGSAPHALLAMGKVDPMHRDLEVDPLGIFHSGRKLTHELPLVSAYSSFARLGAGLGFEQQRRRMDPTTNEPLFTHCTRDFVGTLDYIFYTADSLTVEALLELLDEETVRKDTALPSPECCVSSDIAKDREECADQLVGLVTCLPYVSGTAEEPTLDCCTGLKQVLDTNKKCLCILIKDRNDPSLGLKINATLAMSLPEICHSPVNISKCVDLLHLPPNSPDAKVFEQFTNSGKGSGTVANVTGNPSSSNPTGEEKSDGGRRQRSIVVEMISGIWLWCLCFCLGSFLIWK</sequence>
<evidence type="ECO:0000256" key="2">
    <source>
        <dbReference type="ARBA" id="ARBA00001946"/>
    </source>
</evidence>
<dbReference type="Gene3D" id="3.60.10.10">
    <property type="entry name" value="Endonuclease/exonuclease/phosphatase"/>
    <property type="match status" value="1"/>
</dbReference>
<evidence type="ECO:0000313" key="27">
    <source>
        <dbReference type="EMBL" id="KAJ4971454.1"/>
    </source>
</evidence>
<evidence type="ECO:0000256" key="8">
    <source>
        <dbReference type="ARBA" id="ARBA00011757"/>
    </source>
</evidence>
<dbReference type="SUPFAM" id="SSF47699">
    <property type="entry name" value="Bifunctional inhibitor/lipid-transfer protein/seed storage 2S albumin"/>
    <property type="match status" value="1"/>
</dbReference>
<reference evidence="27" key="1">
    <citation type="journal article" date="2023" name="Plant J.">
        <title>The genome of the king protea, Protea cynaroides.</title>
        <authorList>
            <person name="Chang J."/>
            <person name="Duong T.A."/>
            <person name="Schoeman C."/>
            <person name="Ma X."/>
            <person name="Roodt D."/>
            <person name="Barker N."/>
            <person name="Li Z."/>
            <person name="Van de Peer Y."/>
            <person name="Mizrachi E."/>
        </authorList>
    </citation>
    <scope>NUCLEOTIDE SEQUENCE</scope>
    <source>
        <tissue evidence="27">Young leaves</tissue>
    </source>
</reference>
<evidence type="ECO:0000256" key="16">
    <source>
        <dbReference type="ARBA" id="ARBA00022801"/>
    </source>
</evidence>
<keyword evidence="20" id="KW-0804">Transcription</keyword>
<keyword evidence="25" id="KW-0472">Membrane</keyword>
<evidence type="ECO:0000256" key="3">
    <source>
        <dbReference type="ARBA" id="ARBA00004123"/>
    </source>
</evidence>
<dbReference type="FunFam" id="3.60.10.10:FF:000016">
    <property type="entry name" value="Carbon catabolite repressor protein 4 1"/>
    <property type="match status" value="1"/>
</dbReference>
<evidence type="ECO:0000256" key="25">
    <source>
        <dbReference type="SAM" id="Phobius"/>
    </source>
</evidence>
<dbReference type="Proteomes" id="UP001141806">
    <property type="component" value="Unassembled WGS sequence"/>
</dbReference>
<dbReference type="Gene3D" id="1.10.110.10">
    <property type="entry name" value="Plant lipid-transfer and hydrophobic proteins"/>
    <property type="match status" value="1"/>
</dbReference>
<keyword evidence="25" id="KW-0812">Transmembrane</keyword>
<evidence type="ECO:0000256" key="23">
    <source>
        <dbReference type="ARBA" id="ARBA00054840"/>
    </source>
</evidence>
<evidence type="ECO:0000256" key="12">
    <source>
        <dbReference type="ARBA" id="ARBA00022722"/>
    </source>
</evidence>
<dbReference type="FunFam" id="1.10.110.10:FF:000001">
    <property type="entry name" value="Bifunctional inhibitor/lipid-transfer protein/seed storage 2S albumin superfamily protein"/>
    <property type="match status" value="1"/>
</dbReference>
<evidence type="ECO:0000256" key="17">
    <source>
        <dbReference type="ARBA" id="ARBA00022842"/>
    </source>
</evidence>
<feature type="domain" description="Bifunctional inhibitor/plant lipid transfer protein/seed storage helical" evidence="26">
    <location>
        <begin position="576"/>
        <end position="653"/>
    </location>
</feature>
<evidence type="ECO:0000256" key="11">
    <source>
        <dbReference type="ARBA" id="ARBA00022622"/>
    </source>
</evidence>
<comment type="subunit">
    <text evidence="8">Component of the CCR4-NOT complex, at least composed of CRR4 and CAF1 proteins.</text>
</comment>
<comment type="catalytic activity">
    <reaction evidence="1">
        <text>Exonucleolytic cleavage of poly(A) to 5'-AMP.</text>
        <dbReference type="EC" id="3.1.13.4"/>
    </reaction>
</comment>
<comment type="cofactor">
    <cofactor evidence="2">
        <name>Mg(2+)</name>
        <dbReference type="ChEBI" id="CHEBI:18420"/>
    </cofactor>
</comment>
<dbReference type="SMART" id="SM00499">
    <property type="entry name" value="AAI"/>
    <property type="match status" value="1"/>
</dbReference>
<keyword evidence="19" id="KW-0805">Transcription regulation</keyword>
<dbReference type="InterPro" id="IPR050410">
    <property type="entry name" value="CCR4/nocturin_mRNA_transcr"/>
</dbReference>
<keyword evidence="14" id="KW-0732">Signal</keyword>
<comment type="similarity">
    <text evidence="7">Belongs to the CCR4/nocturin family.</text>
</comment>
<evidence type="ECO:0000256" key="19">
    <source>
        <dbReference type="ARBA" id="ARBA00023015"/>
    </source>
</evidence>
<evidence type="ECO:0000313" key="28">
    <source>
        <dbReference type="Proteomes" id="UP001141806"/>
    </source>
</evidence>
<proteinExistence type="inferred from homology"/>
<comment type="caution">
    <text evidence="27">The sequence shown here is derived from an EMBL/GenBank/DDBJ whole genome shotgun (WGS) entry which is preliminary data.</text>
</comment>
<keyword evidence="11" id="KW-0336">GPI-anchor</keyword>
<name>A0A9Q0KJM7_9MAGN</name>
<keyword evidence="12" id="KW-0540">Nuclease</keyword>
<dbReference type="SUPFAM" id="SSF56219">
    <property type="entry name" value="DNase I-like"/>
    <property type="match status" value="1"/>
</dbReference>
<evidence type="ECO:0000256" key="24">
    <source>
        <dbReference type="SAM" id="MobiDB-lite"/>
    </source>
</evidence>
<dbReference type="InterPro" id="IPR036312">
    <property type="entry name" value="Bifun_inhib/LTP/seed_sf"/>
</dbReference>
<dbReference type="GO" id="GO:0005737">
    <property type="term" value="C:cytoplasm"/>
    <property type="evidence" value="ECO:0007669"/>
    <property type="project" value="UniProtKB-SubCell"/>
</dbReference>
<dbReference type="EC" id="3.1.13.4" evidence="9"/>
<dbReference type="Pfam" id="PF14368">
    <property type="entry name" value="LTP_2"/>
    <property type="match status" value="1"/>
</dbReference>
<evidence type="ECO:0000256" key="13">
    <source>
        <dbReference type="ARBA" id="ARBA00022723"/>
    </source>
</evidence>
<evidence type="ECO:0000256" key="7">
    <source>
        <dbReference type="ARBA" id="ARBA00010774"/>
    </source>
</evidence>
<keyword evidence="13" id="KW-0479">Metal-binding</keyword>